<dbReference type="PANTHER" id="PTHR47679">
    <property type="entry name" value="PROTEIN TORNADO 1"/>
    <property type="match status" value="1"/>
</dbReference>
<dbReference type="SUPFAM" id="SSF52540">
    <property type="entry name" value="P-loop containing nucleoside triphosphate hydrolases"/>
    <property type="match status" value="1"/>
</dbReference>
<dbReference type="InterPro" id="IPR032675">
    <property type="entry name" value="LRR_dom_sf"/>
</dbReference>
<dbReference type="Pfam" id="PF08477">
    <property type="entry name" value="Roc"/>
    <property type="match status" value="1"/>
</dbReference>
<evidence type="ECO:0000256" key="1">
    <source>
        <dbReference type="SAM" id="MobiDB-lite"/>
    </source>
</evidence>
<accession>A0AAF6BSY6</accession>
<evidence type="ECO:0000313" key="2">
    <source>
        <dbReference type="EMBL" id="BBN15120.1"/>
    </source>
</evidence>
<dbReference type="SUPFAM" id="SSF52047">
    <property type="entry name" value="RNI-like"/>
    <property type="match status" value="1"/>
</dbReference>
<dbReference type="EMBL" id="AP019871">
    <property type="protein sequence ID" value="BBN15120.1"/>
    <property type="molecule type" value="Genomic_DNA"/>
</dbReference>
<dbReference type="Gene3D" id="3.80.10.10">
    <property type="entry name" value="Ribonuclease Inhibitor"/>
    <property type="match status" value="1"/>
</dbReference>
<name>A0AAF6BSY6_MARPO</name>
<organism evidence="2 3">
    <name type="scientific">Marchantia polymorpha subsp. ruderalis</name>
    <dbReference type="NCBI Taxonomy" id="1480154"/>
    <lineage>
        <taxon>Eukaryota</taxon>
        <taxon>Viridiplantae</taxon>
        <taxon>Streptophyta</taxon>
        <taxon>Embryophyta</taxon>
        <taxon>Marchantiophyta</taxon>
        <taxon>Marchantiopsida</taxon>
        <taxon>Marchantiidae</taxon>
        <taxon>Marchantiales</taxon>
        <taxon>Marchantiaceae</taxon>
        <taxon>Marchantia</taxon>
    </lineage>
</organism>
<reference evidence="3" key="1">
    <citation type="journal article" date="2020" name="Curr. Biol.">
        <title>Chromatin organization in early land plants reveals an ancestral association between H3K27me3, transposons, and constitutive heterochromatin.</title>
        <authorList>
            <person name="Montgomery S.A."/>
            <person name="Tanizawa Y."/>
            <person name="Galik B."/>
            <person name="Wang N."/>
            <person name="Ito T."/>
            <person name="Mochizuki T."/>
            <person name="Akimcheva S."/>
            <person name="Bowman J.L."/>
            <person name="Cognat V."/>
            <person name="Marechal-Drouard L."/>
            <person name="Ekker H."/>
            <person name="Hong S.F."/>
            <person name="Kohchi T."/>
            <person name="Lin S.S."/>
            <person name="Liu L.D."/>
            <person name="Nakamura Y."/>
            <person name="Valeeva L.R."/>
            <person name="Shakirov E.V."/>
            <person name="Shippen D.E."/>
            <person name="Wei W.L."/>
            <person name="Yagura M."/>
            <person name="Yamaoka S."/>
            <person name="Yamato K.T."/>
            <person name="Liu C."/>
            <person name="Berger F."/>
        </authorList>
    </citation>
    <scope>NUCLEOTIDE SEQUENCE [LARGE SCALE GENOMIC DNA]</scope>
    <source>
        <strain evidence="3">Tak-1</strain>
    </source>
</reference>
<protein>
    <recommendedName>
        <fullName evidence="4">C-terminal of Roc (COR) domain-containing protein</fullName>
    </recommendedName>
</protein>
<proteinExistence type="predicted"/>
<dbReference type="PANTHER" id="PTHR47679:SF1">
    <property type="entry name" value="PROTEIN TORNADO 1"/>
    <property type="match status" value="1"/>
</dbReference>
<evidence type="ECO:0000313" key="3">
    <source>
        <dbReference type="Proteomes" id="UP001162541"/>
    </source>
</evidence>
<feature type="region of interest" description="Disordered" evidence="1">
    <location>
        <begin position="1202"/>
        <end position="1222"/>
    </location>
</feature>
<dbReference type="InterPro" id="IPR027417">
    <property type="entry name" value="P-loop_NTPase"/>
</dbReference>
<sequence>MEGAGASIVSHAAETRGMDSAYEEPELPFAVQDLIWRLEGKGEPMTTLPYLRQRELRKFFPKRASLSTITGWRSKVRLRVLEAIGNCNTLTHLHVFDICRGDMSMLTASEWEVVLRGFMSSTVIKMIILYFYSHEEVESWISDEEVESSISDEEVESSILDEEVESFCLLIGRILNSSSVQVLRIQSCKLSARCFLNLASGLRGNSDSKLQRLELLGDAWEDSSAVKHVADMINSAPRLETLGLYRMGAMEEEYVGILSQALIQSSSLKELWLEKVEWGAALLLKALAGDDGNRSIELLYLQRMDGLGGCLTEVLTSNPSLKEVTLREVKMSPEEWHQLGEVIRDQARATYFTVQFLSFEWFEWESIEALACAASSEVKDPVVDLALYHPNEDKLMLSVNLLGRVLRGEIKSLKSFTILAGSMKGTWIPPNQPESILSMNGKTGETSVLKRLDLLLGSNDLCKVLLKDLFLCLRGNTSLIHLDFTESKLDEETFRDLMELLQVNLTLREIDVSSTSWARDGKAALIDEAVKQNQQRAVYMSVFREAKLTFGDAKAGRLFLCGSPLAGKTQLRQTLVHGKKWYQKPWAKLRRRRTEGIEVEFLQNNDKGQISIWDLAGEEIFRTLQSVLFPQSSNFCVFLFVYSPFCQITSSNKAESDFETELEEWLSFITSSTRVIGHNLPQVLVVISHKDKAIDNSLSWAKFIVNKLSERFARFVYIHPIQECCHVDARNNEQVIPLKNHIFEIFEKFLKKKSPQVPYLCSQLSSLLVKNTKENRSGPLLSSQEFRDFCAPHLTQFLSSSSAQAFDHSRIQISITSYLNDVGSIISIPNFDHIIVDPNWLTHTLLGELVALGQDFQALEPPTFEKRMSRDSFASKDGFVSERDFGRLIDKFLEKQSHRKKFVDRKVIENILIHLDLCFKVEDTSQYFIPSFIPEHASTEGKDHQGLAHVESMGWDSRIETSKFVGIRIQCQDTRTMSLTAAFFPCFQMFMRRKLISEMCVPKETITCSRHYLGVYLDGHKIYLEQGASRNYVDVLMLCSDHKSRELAIKYVMKHIVQQLISFCASSKGCPGVALVLGVIQTRCVEMLIPSHLRGAILIEELKSNFVRDINGKLEDIQSDRFHLVKEEELFSYEHIWPSIQGHITQVTFERARELMWESEVEAVLNDIRQERMQQLESLQQGLVEVKNDLIHFYPEDENMVTNSNYSDMKDSNRPSSRCLRRASTSVENRDIRVLLERMDQVEKNVGQKVDGVDETLRSVHNILQRLEKRMGQILSLQQELQSKLSEFMSKVDRIVEYSQTFQHFSTPKRPYITNDVGLFYRMSATLHAGTTVRLHLMCESATGFHPVKDQEGLKIRLDRKDCGWIRKTIEISFKFMYYAVKAGLDVTLGLGQAIPEWEDLKSDIVKLDGISNRDRRAVSKIGESKELREAWLRIQQTLAPQLRDSYSATFKLYQVKYVRQELGGHAWMCEECMNEGLRTGILLGN</sequence>
<dbReference type="Proteomes" id="UP001162541">
    <property type="component" value="Chromosome 6"/>
</dbReference>
<gene>
    <name evidence="2" type="ORF">Mp_6g17220</name>
</gene>
<evidence type="ECO:0008006" key="4">
    <source>
        <dbReference type="Google" id="ProtNLM"/>
    </source>
</evidence>
<dbReference type="Gene3D" id="3.40.50.300">
    <property type="entry name" value="P-loop containing nucleotide triphosphate hydrolases"/>
    <property type="match status" value="1"/>
</dbReference>